<keyword evidence="3" id="KW-0812">Transmembrane</keyword>
<dbReference type="InterPro" id="IPR042971">
    <property type="entry name" value="LEA_SMP"/>
</dbReference>
<evidence type="ECO:0000256" key="1">
    <source>
        <dbReference type="ARBA" id="ARBA00010733"/>
    </source>
</evidence>
<keyword evidence="2" id="KW-0677">Repeat</keyword>
<evidence type="ECO:0000256" key="2">
    <source>
        <dbReference type="ARBA" id="ARBA00022737"/>
    </source>
</evidence>
<dbReference type="EMBL" id="JADFTS010000005">
    <property type="protein sequence ID" value="KAF9606225.1"/>
    <property type="molecule type" value="Genomic_DNA"/>
</dbReference>
<accession>A0A835HUG5</accession>
<name>A0A835HUG5_9MAGN</name>
<dbReference type="AlphaFoldDB" id="A0A835HUG5"/>
<evidence type="ECO:0000313" key="6">
    <source>
        <dbReference type="Proteomes" id="UP000631114"/>
    </source>
</evidence>
<sequence length="198" mass="21315">MIRTPSVSVLRDSDFCIDYTLFFFFFFVISINIPLSWVFFQVVGHYTQDVPRQTTQSPRTTPTSNIVIESKITIGEALEATALAAGDKPVDQGDVAAIQAAEVRATRRNVITPGGVGAMAQSAATMNARIDRDEVKTKLADVLTDASALLPDDKPVTRQDEEGIIGAELRNSPNLATHPGGVAASVVAAARINERDDK</sequence>
<dbReference type="Proteomes" id="UP000631114">
    <property type="component" value="Unassembled WGS sequence"/>
</dbReference>
<dbReference type="PANTHER" id="PTHR31174">
    <property type="entry name" value="SEED MATURATION FAMILY PROTEIN"/>
    <property type="match status" value="1"/>
</dbReference>
<feature type="domain" description="SMP" evidence="4">
    <location>
        <begin position="72"/>
        <end position="129"/>
    </location>
</feature>
<gene>
    <name evidence="5" type="ORF">IFM89_023808</name>
</gene>
<feature type="domain" description="SMP" evidence="4">
    <location>
        <begin position="137"/>
        <end position="195"/>
    </location>
</feature>
<feature type="transmembrane region" description="Helical" evidence="3">
    <location>
        <begin position="21"/>
        <end position="40"/>
    </location>
</feature>
<dbReference type="OrthoDB" id="2014755at2759"/>
<comment type="caution">
    <text evidence="5">The sequence shown here is derived from an EMBL/GenBank/DDBJ whole genome shotgun (WGS) entry which is preliminary data.</text>
</comment>
<evidence type="ECO:0000313" key="5">
    <source>
        <dbReference type="EMBL" id="KAF9606225.1"/>
    </source>
</evidence>
<keyword evidence="3" id="KW-0472">Membrane</keyword>
<dbReference type="Pfam" id="PF04927">
    <property type="entry name" value="SMP"/>
    <property type="match status" value="2"/>
</dbReference>
<comment type="similarity">
    <text evidence="1">Belongs to the LEA type SMP family.</text>
</comment>
<keyword evidence="3" id="KW-1133">Transmembrane helix</keyword>
<keyword evidence="6" id="KW-1185">Reference proteome</keyword>
<reference evidence="5 6" key="1">
    <citation type="submission" date="2020-10" db="EMBL/GenBank/DDBJ databases">
        <title>The Coptis chinensis genome and diversification of protoberbering-type alkaloids.</title>
        <authorList>
            <person name="Wang B."/>
            <person name="Shu S."/>
            <person name="Song C."/>
            <person name="Liu Y."/>
        </authorList>
    </citation>
    <scope>NUCLEOTIDE SEQUENCE [LARGE SCALE GENOMIC DNA]</scope>
    <source>
        <strain evidence="5">HL-2020</strain>
        <tissue evidence="5">Leaf</tissue>
    </source>
</reference>
<dbReference type="InterPro" id="IPR007011">
    <property type="entry name" value="LEA_SMP_dom"/>
</dbReference>
<dbReference type="PANTHER" id="PTHR31174:SF7">
    <property type="entry name" value="LATE EMBRYOGENESIS ABUNDANT PROTEIN 31-RELATED"/>
    <property type="match status" value="1"/>
</dbReference>
<evidence type="ECO:0000259" key="4">
    <source>
        <dbReference type="Pfam" id="PF04927"/>
    </source>
</evidence>
<protein>
    <recommendedName>
        <fullName evidence="4">SMP domain-containing protein</fullName>
    </recommendedName>
</protein>
<organism evidence="5 6">
    <name type="scientific">Coptis chinensis</name>
    <dbReference type="NCBI Taxonomy" id="261450"/>
    <lineage>
        <taxon>Eukaryota</taxon>
        <taxon>Viridiplantae</taxon>
        <taxon>Streptophyta</taxon>
        <taxon>Embryophyta</taxon>
        <taxon>Tracheophyta</taxon>
        <taxon>Spermatophyta</taxon>
        <taxon>Magnoliopsida</taxon>
        <taxon>Ranunculales</taxon>
        <taxon>Ranunculaceae</taxon>
        <taxon>Coptidoideae</taxon>
        <taxon>Coptis</taxon>
    </lineage>
</organism>
<evidence type="ECO:0000256" key="3">
    <source>
        <dbReference type="SAM" id="Phobius"/>
    </source>
</evidence>
<proteinExistence type="inferred from homology"/>